<feature type="region of interest" description="Disordered" evidence="1">
    <location>
        <begin position="170"/>
        <end position="197"/>
    </location>
</feature>
<feature type="compositionally biased region" description="Basic residues" evidence="1">
    <location>
        <begin position="185"/>
        <end position="197"/>
    </location>
</feature>
<gene>
    <name evidence="2" type="ORF">CDL15_Pgr010013</name>
</gene>
<dbReference type="Proteomes" id="UP000197138">
    <property type="component" value="Unassembled WGS sequence"/>
</dbReference>
<evidence type="ECO:0000313" key="3">
    <source>
        <dbReference type="Proteomes" id="UP000197138"/>
    </source>
</evidence>
<sequence length="197" mass="21133">MIVVVSIGVHCLEETFAIKPPEWAIKSYMNVRVVNGVPPEGDYAFDKCNKYSCDIFSNFSRGAEEPDLPITAGAGANNSEKAMATGDITSASNPSAVPATSALMADNASILASLRTVCSPLRCRRLLGTKEVDFGSMLYLAIRVNAIYHASTLLFGQRIAGDRLGECNQKMKVPGRTSEGAPSPAHKRPRKLKSSDP</sequence>
<evidence type="ECO:0000313" key="2">
    <source>
        <dbReference type="EMBL" id="OWM80035.1"/>
    </source>
</evidence>
<evidence type="ECO:0000256" key="1">
    <source>
        <dbReference type="SAM" id="MobiDB-lite"/>
    </source>
</evidence>
<proteinExistence type="predicted"/>
<comment type="caution">
    <text evidence="2">The sequence shown here is derived from an EMBL/GenBank/DDBJ whole genome shotgun (WGS) entry which is preliminary data.</text>
</comment>
<dbReference type="EMBL" id="MTKT01002370">
    <property type="protein sequence ID" value="OWM80035.1"/>
    <property type="molecule type" value="Genomic_DNA"/>
</dbReference>
<accession>A0A218X482</accession>
<organism evidence="2 3">
    <name type="scientific">Punica granatum</name>
    <name type="common">Pomegranate</name>
    <dbReference type="NCBI Taxonomy" id="22663"/>
    <lineage>
        <taxon>Eukaryota</taxon>
        <taxon>Viridiplantae</taxon>
        <taxon>Streptophyta</taxon>
        <taxon>Embryophyta</taxon>
        <taxon>Tracheophyta</taxon>
        <taxon>Spermatophyta</taxon>
        <taxon>Magnoliopsida</taxon>
        <taxon>eudicotyledons</taxon>
        <taxon>Gunneridae</taxon>
        <taxon>Pentapetalae</taxon>
        <taxon>rosids</taxon>
        <taxon>malvids</taxon>
        <taxon>Myrtales</taxon>
        <taxon>Lythraceae</taxon>
        <taxon>Punica</taxon>
    </lineage>
</organism>
<name>A0A218X482_PUNGR</name>
<protein>
    <submittedName>
        <fullName evidence="2">Uncharacterized protein</fullName>
    </submittedName>
</protein>
<dbReference type="AlphaFoldDB" id="A0A218X482"/>
<reference evidence="3" key="1">
    <citation type="journal article" date="2017" name="Plant J.">
        <title>The pomegranate (Punica granatum L.) genome and the genomics of punicalagin biosynthesis.</title>
        <authorList>
            <person name="Qin G."/>
            <person name="Xu C."/>
            <person name="Ming R."/>
            <person name="Tang H."/>
            <person name="Guyot R."/>
            <person name="Kramer E.M."/>
            <person name="Hu Y."/>
            <person name="Yi X."/>
            <person name="Qi Y."/>
            <person name="Xu X."/>
            <person name="Gao Z."/>
            <person name="Pan H."/>
            <person name="Jian J."/>
            <person name="Tian Y."/>
            <person name="Yue Z."/>
            <person name="Xu Y."/>
        </authorList>
    </citation>
    <scope>NUCLEOTIDE SEQUENCE [LARGE SCALE GENOMIC DNA]</scope>
    <source>
        <strain evidence="3">cv. Dabenzi</strain>
    </source>
</reference>